<protein>
    <submittedName>
        <fullName evidence="2">Uncharacterized protein</fullName>
    </submittedName>
</protein>
<evidence type="ECO:0000256" key="1">
    <source>
        <dbReference type="SAM" id="Phobius"/>
    </source>
</evidence>
<dbReference type="AlphaFoldDB" id="A0A9D1NBJ7"/>
<keyword evidence="1" id="KW-0812">Transmembrane</keyword>
<name>A0A9D1NBJ7_9FIRM</name>
<gene>
    <name evidence="2" type="ORF">IAB14_02655</name>
</gene>
<sequence>MIAAVSQSTFLIIQIAILVVAVLTLLIVVGLRRKGSASVEDAGATPAPAQQAEPTVVRSAPAAEDGATVAAIVAAVTLMLEQEAVASGRPRPSFKVKSIKKI</sequence>
<organism evidence="2 3">
    <name type="scientific">Candidatus Stercoripulliclostridium merdipullorum</name>
    <dbReference type="NCBI Taxonomy" id="2840952"/>
    <lineage>
        <taxon>Bacteria</taxon>
        <taxon>Bacillati</taxon>
        <taxon>Bacillota</taxon>
        <taxon>Clostridia</taxon>
        <taxon>Eubacteriales</taxon>
        <taxon>Candidatus Stercoripulliclostridium</taxon>
    </lineage>
</organism>
<evidence type="ECO:0000313" key="3">
    <source>
        <dbReference type="Proteomes" id="UP000886891"/>
    </source>
</evidence>
<evidence type="ECO:0000313" key="2">
    <source>
        <dbReference type="EMBL" id="HIU99999.1"/>
    </source>
</evidence>
<keyword evidence="1" id="KW-0472">Membrane</keyword>
<dbReference type="EMBL" id="DVOH01000018">
    <property type="protein sequence ID" value="HIU99999.1"/>
    <property type="molecule type" value="Genomic_DNA"/>
</dbReference>
<reference evidence="2" key="2">
    <citation type="journal article" date="2021" name="PeerJ">
        <title>Extensive microbial diversity within the chicken gut microbiome revealed by metagenomics and culture.</title>
        <authorList>
            <person name="Gilroy R."/>
            <person name="Ravi A."/>
            <person name="Getino M."/>
            <person name="Pursley I."/>
            <person name="Horton D.L."/>
            <person name="Alikhan N.F."/>
            <person name="Baker D."/>
            <person name="Gharbi K."/>
            <person name="Hall N."/>
            <person name="Watson M."/>
            <person name="Adriaenssens E.M."/>
            <person name="Foster-Nyarko E."/>
            <person name="Jarju S."/>
            <person name="Secka A."/>
            <person name="Antonio M."/>
            <person name="Oren A."/>
            <person name="Chaudhuri R.R."/>
            <person name="La Ragione R."/>
            <person name="Hildebrand F."/>
            <person name="Pallen M.J."/>
        </authorList>
    </citation>
    <scope>NUCLEOTIDE SEQUENCE</scope>
    <source>
        <strain evidence="2">23406</strain>
    </source>
</reference>
<comment type="caution">
    <text evidence="2">The sequence shown here is derived from an EMBL/GenBank/DDBJ whole genome shotgun (WGS) entry which is preliminary data.</text>
</comment>
<feature type="transmembrane region" description="Helical" evidence="1">
    <location>
        <begin position="12"/>
        <end position="31"/>
    </location>
</feature>
<accession>A0A9D1NBJ7</accession>
<reference evidence="2" key="1">
    <citation type="submission" date="2020-10" db="EMBL/GenBank/DDBJ databases">
        <authorList>
            <person name="Gilroy R."/>
        </authorList>
    </citation>
    <scope>NUCLEOTIDE SEQUENCE</scope>
    <source>
        <strain evidence="2">23406</strain>
    </source>
</reference>
<proteinExistence type="predicted"/>
<keyword evidence="1" id="KW-1133">Transmembrane helix</keyword>
<dbReference type="Proteomes" id="UP000886891">
    <property type="component" value="Unassembled WGS sequence"/>
</dbReference>